<dbReference type="OrthoDB" id="21467at2759"/>
<evidence type="ECO:0000313" key="8">
    <source>
        <dbReference type="Proteomes" id="UP000001646"/>
    </source>
</evidence>
<reference evidence="7 8" key="1">
    <citation type="submission" date="2009-12" db="EMBL/GenBank/DDBJ databases">
        <title>The Genome Sequence of Anolis carolinensis (Green Anole Lizard).</title>
        <authorList>
            <consortium name="The Genome Sequencing Platform"/>
            <person name="Di Palma F."/>
            <person name="Alfoldi J."/>
            <person name="Heiman D."/>
            <person name="Young S."/>
            <person name="Grabherr M."/>
            <person name="Johnson J."/>
            <person name="Lander E.S."/>
            <person name="Lindblad-Toh K."/>
        </authorList>
    </citation>
    <scope>NUCLEOTIDE SEQUENCE [LARGE SCALE GENOMIC DNA]</scope>
    <source>
        <strain evidence="7 8">JBL SC #1</strain>
    </source>
</reference>
<dbReference type="STRING" id="28377.ENSACAP00000004531"/>
<evidence type="ECO:0000256" key="2">
    <source>
        <dbReference type="ARBA" id="ARBA00022884"/>
    </source>
</evidence>
<reference evidence="7" key="2">
    <citation type="submission" date="2025-08" db="UniProtKB">
        <authorList>
            <consortium name="Ensembl"/>
        </authorList>
    </citation>
    <scope>IDENTIFICATION</scope>
</reference>
<dbReference type="SMART" id="SM00360">
    <property type="entry name" value="RRM"/>
    <property type="match status" value="1"/>
</dbReference>
<dbReference type="eggNOG" id="KOG4208">
    <property type="taxonomic scope" value="Eukaryota"/>
</dbReference>
<dbReference type="GO" id="GO:0005730">
    <property type="term" value="C:nucleolus"/>
    <property type="evidence" value="ECO:0000318"/>
    <property type="project" value="GO_Central"/>
</dbReference>
<dbReference type="Pfam" id="PF12196">
    <property type="entry name" value="hNIFK_binding"/>
    <property type="match status" value="1"/>
</dbReference>
<dbReference type="PANTHER" id="PTHR46754">
    <property type="entry name" value="MKI67 FHA DOMAIN-INTERACTING NUCLEOLAR PHOSPHOPROTEIN"/>
    <property type="match status" value="1"/>
</dbReference>
<sequence length="279" mass="31564">MAAVAEVPSAAKAKAKAKQAAPLLSLDPERQREFQAEVQRVKKGKADKQTPGVIYVGHLPRGLYEPQLREYFSQFGTVTRLRLSRSKKTGGSKGYAFVEFEYDEVAKIVADTMNNYLFGERILKCHFMPPEKVHPALFKGSEKKFTRPTYPAVKRYNRKRTAKESAKMTLRLLKKERQLRKRLAEKGIDYDFPGFAADISLAKKKKTSASDLNVSVNSEDPTPVCTPTFFERRKSQPEDSEDTEIILKSPSSTVKTGVQKMKARKLQKKAVGKKRKCKT</sequence>
<dbReference type="InterPro" id="IPR012677">
    <property type="entry name" value="Nucleotide-bd_a/b_plait_sf"/>
</dbReference>
<dbReference type="Bgee" id="ENSACAG00000004655">
    <property type="expression patterns" value="Expressed in adrenal gland and 13 other cell types or tissues"/>
</dbReference>
<evidence type="ECO:0000256" key="1">
    <source>
        <dbReference type="ARBA" id="ARBA00004604"/>
    </source>
</evidence>
<evidence type="ECO:0000256" key="4">
    <source>
        <dbReference type="PROSITE-ProRule" id="PRU00176"/>
    </source>
</evidence>
<reference evidence="7" key="3">
    <citation type="submission" date="2025-09" db="UniProtKB">
        <authorList>
            <consortium name="Ensembl"/>
        </authorList>
    </citation>
    <scope>IDENTIFICATION</scope>
</reference>
<feature type="region of interest" description="Disordered" evidence="5">
    <location>
        <begin position="231"/>
        <end position="279"/>
    </location>
</feature>
<dbReference type="Proteomes" id="UP000001646">
    <property type="component" value="Chromosome 3"/>
</dbReference>
<dbReference type="InterPro" id="IPR021043">
    <property type="entry name" value="NIFK_FHA_Ki67-binding"/>
</dbReference>
<feature type="domain" description="RRM" evidence="6">
    <location>
        <begin position="52"/>
        <end position="130"/>
    </location>
</feature>
<dbReference type="CDD" id="cd12307">
    <property type="entry name" value="RRM_NIFK_like"/>
    <property type="match status" value="1"/>
</dbReference>
<feature type="compositionally biased region" description="Low complexity" evidence="5">
    <location>
        <begin position="1"/>
        <end position="12"/>
    </location>
</feature>
<dbReference type="PROSITE" id="PS50102">
    <property type="entry name" value="RRM"/>
    <property type="match status" value="1"/>
</dbReference>
<dbReference type="Gene3D" id="3.30.70.330">
    <property type="match status" value="1"/>
</dbReference>
<feature type="region of interest" description="Disordered" evidence="5">
    <location>
        <begin position="1"/>
        <end position="22"/>
    </location>
</feature>
<dbReference type="InParanoid" id="G1KD10"/>
<accession>G1KD10</accession>
<gene>
    <name evidence="7" type="primary">nifk</name>
</gene>
<dbReference type="GeneTree" id="ENSGT00390000011515"/>
<keyword evidence="2 4" id="KW-0694">RNA-binding</keyword>
<protein>
    <recommendedName>
        <fullName evidence="6">RRM domain-containing protein</fullName>
    </recommendedName>
</protein>
<dbReference type="InterPro" id="IPR035979">
    <property type="entry name" value="RBD_domain_sf"/>
</dbReference>
<dbReference type="KEGG" id="acs:100564113"/>
<dbReference type="Pfam" id="PF00076">
    <property type="entry name" value="RRM_1"/>
    <property type="match status" value="1"/>
</dbReference>
<dbReference type="CTD" id="84365"/>
<name>G1KD10_ANOCA</name>
<evidence type="ECO:0000256" key="3">
    <source>
        <dbReference type="ARBA" id="ARBA00023242"/>
    </source>
</evidence>
<keyword evidence="3" id="KW-0539">Nucleus</keyword>
<feature type="compositionally biased region" description="Basic residues" evidence="5">
    <location>
        <begin position="261"/>
        <end position="279"/>
    </location>
</feature>
<evidence type="ECO:0000259" key="6">
    <source>
        <dbReference type="PROSITE" id="PS50102"/>
    </source>
</evidence>
<proteinExistence type="predicted"/>
<organism evidence="7 8">
    <name type="scientific">Anolis carolinensis</name>
    <name type="common">Green anole</name>
    <name type="synonym">American chameleon</name>
    <dbReference type="NCBI Taxonomy" id="28377"/>
    <lineage>
        <taxon>Eukaryota</taxon>
        <taxon>Metazoa</taxon>
        <taxon>Chordata</taxon>
        <taxon>Craniata</taxon>
        <taxon>Vertebrata</taxon>
        <taxon>Euteleostomi</taxon>
        <taxon>Lepidosauria</taxon>
        <taxon>Squamata</taxon>
        <taxon>Bifurcata</taxon>
        <taxon>Unidentata</taxon>
        <taxon>Episquamata</taxon>
        <taxon>Toxicofera</taxon>
        <taxon>Iguania</taxon>
        <taxon>Dactyloidae</taxon>
        <taxon>Anolis</taxon>
    </lineage>
</organism>
<dbReference type="AlphaFoldDB" id="G1KD10"/>
<dbReference type="InterPro" id="IPR000504">
    <property type="entry name" value="RRM_dom"/>
</dbReference>
<evidence type="ECO:0000313" key="7">
    <source>
        <dbReference type="Ensembl" id="ENSACAP00000004531.3"/>
    </source>
</evidence>
<dbReference type="SUPFAM" id="SSF54928">
    <property type="entry name" value="RNA-binding domain, RBD"/>
    <property type="match status" value="1"/>
</dbReference>
<evidence type="ECO:0000256" key="5">
    <source>
        <dbReference type="SAM" id="MobiDB-lite"/>
    </source>
</evidence>
<dbReference type="HOGENOM" id="CLU_025741_1_0_1"/>
<dbReference type="GO" id="GO:0003723">
    <property type="term" value="F:RNA binding"/>
    <property type="evidence" value="ECO:0000318"/>
    <property type="project" value="GO_Central"/>
</dbReference>
<dbReference type="RefSeq" id="XP_003218165.1">
    <property type="nucleotide sequence ID" value="XM_003218117.4"/>
</dbReference>
<dbReference type="GeneID" id="100564113"/>
<comment type="subcellular location">
    <subcellularLocation>
        <location evidence="1">Nucleus</location>
        <location evidence="1">Nucleolus</location>
    </subcellularLocation>
</comment>
<keyword evidence="8" id="KW-1185">Reference proteome</keyword>
<dbReference type="Ensembl" id="ENSACAT00000004636.4">
    <property type="protein sequence ID" value="ENSACAP00000004531.3"/>
    <property type="gene ID" value="ENSACAG00000004655.4"/>
</dbReference>